<name>A0A3E0WWV7_9GAMM</name>
<dbReference type="GO" id="GO:0043565">
    <property type="term" value="F:sequence-specific DNA binding"/>
    <property type="evidence" value="ECO:0007669"/>
    <property type="project" value="InterPro"/>
</dbReference>
<dbReference type="PANTHER" id="PTHR46796">
    <property type="entry name" value="HTH-TYPE TRANSCRIPTIONAL ACTIVATOR RHAS-RELATED"/>
    <property type="match status" value="1"/>
</dbReference>
<keyword evidence="2" id="KW-0238">DNA-binding</keyword>
<dbReference type="RefSeq" id="WP_116301825.1">
    <property type="nucleotide sequence ID" value="NZ_NFZV01000006.1"/>
</dbReference>
<dbReference type="OrthoDB" id="5622169at2"/>
<gene>
    <name evidence="5" type="ORF">CAL65_09435</name>
</gene>
<dbReference type="InterPro" id="IPR050204">
    <property type="entry name" value="AraC_XylS_family_regulators"/>
</dbReference>
<keyword evidence="6" id="KW-1185">Reference proteome</keyword>
<accession>A0A3E0WWV7</accession>
<organism evidence="5 6">
    <name type="scientific">Alkalilimnicola ehrlichii</name>
    <dbReference type="NCBI Taxonomy" id="351052"/>
    <lineage>
        <taxon>Bacteria</taxon>
        <taxon>Pseudomonadati</taxon>
        <taxon>Pseudomonadota</taxon>
        <taxon>Gammaproteobacteria</taxon>
        <taxon>Chromatiales</taxon>
        <taxon>Ectothiorhodospiraceae</taxon>
        <taxon>Alkalilimnicola</taxon>
    </lineage>
</organism>
<feature type="domain" description="HTH araC/xylS-type" evidence="4">
    <location>
        <begin position="156"/>
        <end position="253"/>
    </location>
</feature>
<comment type="caution">
    <text evidence="5">The sequence shown here is derived from an EMBL/GenBank/DDBJ whole genome shotgun (WGS) entry which is preliminary data.</text>
</comment>
<reference evidence="6" key="1">
    <citation type="submission" date="2017-05" db="EMBL/GenBank/DDBJ databases">
        <authorList>
            <person name="Sharma S."/>
            <person name="Sidhu C."/>
            <person name="Pinnaka A.K."/>
        </authorList>
    </citation>
    <scope>NUCLEOTIDE SEQUENCE [LARGE SCALE GENOMIC DNA]</scope>
    <source>
        <strain evidence="6">AK93</strain>
    </source>
</reference>
<evidence type="ECO:0000313" key="5">
    <source>
        <dbReference type="EMBL" id="RFA37490.1"/>
    </source>
</evidence>
<dbReference type="EMBL" id="NFZW01000007">
    <property type="protein sequence ID" value="RFA37490.1"/>
    <property type="molecule type" value="Genomic_DNA"/>
</dbReference>
<evidence type="ECO:0000313" key="6">
    <source>
        <dbReference type="Proteomes" id="UP000256763"/>
    </source>
</evidence>
<evidence type="ECO:0000256" key="2">
    <source>
        <dbReference type="ARBA" id="ARBA00023125"/>
    </source>
</evidence>
<dbReference type="SMART" id="SM00342">
    <property type="entry name" value="HTH_ARAC"/>
    <property type="match status" value="1"/>
</dbReference>
<proteinExistence type="predicted"/>
<keyword evidence="3" id="KW-0804">Transcription</keyword>
<evidence type="ECO:0000256" key="1">
    <source>
        <dbReference type="ARBA" id="ARBA00023015"/>
    </source>
</evidence>
<dbReference type="Pfam" id="PF12833">
    <property type="entry name" value="HTH_18"/>
    <property type="match status" value="1"/>
</dbReference>
<dbReference type="PROSITE" id="PS01124">
    <property type="entry name" value="HTH_ARAC_FAMILY_2"/>
    <property type="match status" value="1"/>
</dbReference>
<dbReference type="InterPro" id="IPR018060">
    <property type="entry name" value="HTH_AraC"/>
</dbReference>
<dbReference type="AlphaFoldDB" id="A0A3E0WWV7"/>
<evidence type="ECO:0000256" key="3">
    <source>
        <dbReference type="ARBA" id="ARBA00023163"/>
    </source>
</evidence>
<sequence length="273" mass="30902">MSRQRQAAVGDALYIGHGWVAYVGKVPVIDIHRHPAIAYCVGLETAFRAYDVEESIETEARTFYVPADARSPRMDARGRPMGFFFVSADSPIYYRLKQQMGSEKAIADNSALSHAVVEFLRQLYWERPWCTLAERRVEAMFGVGVREALPVDPRVARALAILSRRPEVVDSAARLAEHLGLSETRFVHLFSEETGLPFRRFRLWARLLRGGPHLRSISSLTHLAVGVGFADLAHLSRSFRTLFGLRTTAVIRLNSGLTVRLLKEQEDRKRRGR</sequence>
<protein>
    <recommendedName>
        <fullName evidence="4">HTH araC/xylS-type domain-containing protein</fullName>
    </recommendedName>
</protein>
<evidence type="ECO:0000259" key="4">
    <source>
        <dbReference type="PROSITE" id="PS01124"/>
    </source>
</evidence>
<keyword evidence="1" id="KW-0805">Transcription regulation</keyword>
<dbReference type="GO" id="GO:0003700">
    <property type="term" value="F:DNA-binding transcription factor activity"/>
    <property type="evidence" value="ECO:0007669"/>
    <property type="project" value="InterPro"/>
</dbReference>
<dbReference type="Proteomes" id="UP000256763">
    <property type="component" value="Unassembled WGS sequence"/>
</dbReference>
<dbReference type="Gene3D" id="1.10.10.60">
    <property type="entry name" value="Homeodomain-like"/>
    <property type="match status" value="1"/>
</dbReference>